<comment type="caution">
    <text evidence="3">The sequence shown here is derived from an EMBL/GenBank/DDBJ whole genome shotgun (WGS) entry which is preliminary data.</text>
</comment>
<reference evidence="3" key="1">
    <citation type="journal article" date="2022" name="Int. J. Mol. Sci.">
        <title>Draft Genome of Tanacetum Coccineum: Genomic Comparison of Closely Related Tanacetum-Family Plants.</title>
        <authorList>
            <person name="Yamashiro T."/>
            <person name="Shiraishi A."/>
            <person name="Nakayama K."/>
            <person name="Satake H."/>
        </authorList>
    </citation>
    <scope>NUCLEOTIDE SEQUENCE</scope>
</reference>
<gene>
    <name evidence="3" type="ORF">Tco_0656135</name>
</gene>
<dbReference type="SUPFAM" id="SSF57889">
    <property type="entry name" value="Cysteine-rich domain"/>
    <property type="match status" value="3"/>
</dbReference>
<keyword evidence="1" id="KW-0677">Repeat</keyword>
<name>A0ABQ4X962_9ASTR</name>
<accession>A0ABQ4X962</accession>
<dbReference type="InterPro" id="IPR004146">
    <property type="entry name" value="DC1"/>
</dbReference>
<sequence>MESNVKFENVITLIQHKHPLHLVDLQPCYPDYVEFSDDEEEDRVIIWDFKSPCNQCGKDINVYHRYFVHLDCATSRNEPFMSIFQSATGTGKTIKNFKDADHPDLLKLPFPDQTYSILQHWLSKELGSTSGETSERNLNHISHQHVLSLVGTKSSDSKGATSSSVSLLSCHDPMKRIELLCNGCVRPIMDVPFYKCEDQCCDFVLHEWCTRLPAELPNYRDHPQHTLVFVSKVPENLFGIFRCRNCDLYCNGFAYGCAECDYYIDVNCGFIPEEITHEAHPDHILSRCDSDRESMRKPCVADGVWFYGSKFCFSCRSCDFYLHSACALFLPGIINHKLDKHPMKLTYGPVENHKSEYFCEVCEEELNPYLWFYHCHECAYSLHTPCAPVIVNFEAAVRNSIRSIYWYLNIKFGGDYNIKGHEHSVSLAIKVMSRILFNREVSEMPNLSS</sequence>
<evidence type="ECO:0000313" key="3">
    <source>
        <dbReference type="EMBL" id="GJS61351.1"/>
    </source>
</evidence>
<dbReference type="PANTHER" id="PTHR32410:SF161">
    <property type="entry name" value="DC1, ZINC FINGER, RING_FYVE_PHD-TYPE-RELATED"/>
    <property type="match status" value="1"/>
</dbReference>
<feature type="domain" description="DC1" evidence="2">
    <location>
        <begin position="339"/>
        <end position="387"/>
    </location>
</feature>
<dbReference type="InterPro" id="IPR053192">
    <property type="entry name" value="Vacuole_Formation_Reg"/>
</dbReference>
<evidence type="ECO:0000259" key="2">
    <source>
        <dbReference type="Pfam" id="PF03107"/>
    </source>
</evidence>
<organism evidence="3 4">
    <name type="scientific">Tanacetum coccineum</name>
    <dbReference type="NCBI Taxonomy" id="301880"/>
    <lineage>
        <taxon>Eukaryota</taxon>
        <taxon>Viridiplantae</taxon>
        <taxon>Streptophyta</taxon>
        <taxon>Embryophyta</taxon>
        <taxon>Tracheophyta</taxon>
        <taxon>Spermatophyta</taxon>
        <taxon>Magnoliopsida</taxon>
        <taxon>eudicotyledons</taxon>
        <taxon>Gunneridae</taxon>
        <taxon>Pentapetalae</taxon>
        <taxon>asterids</taxon>
        <taxon>campanulids</taxon>
        <taxon>Asterales</taxon>
        <taxon>Asteraceae</taxon>
        <taxon>Asteroideae</taxon>
        <taxon>Anthemideae</taxon>
        <taxon>Anthemidinae</taxon>
        <taxon>Tanacetum</taxon>
    </lineage>
</organism>
<dbReference type="PANTHER" id="PTHR32410">
    <property type="entry name" value="CYSTEINE/HISTIDINE-RICH C1 DOMAIN FAMILY PROTEIN"/>
    <property type="match status" value="1"/>
</dbReference>
<keyword evidence="4" id="KW-1185">Reference proteome</keyword>
<feature type="domain" description="DC1" evidence="2">
    <location>
        <begin position="222"/>
        <end position="268"/>
    </location>
</feature>
<protein>
    <submittedName>
        <fullName evidence="3">Zinc finger, PHD-type containing protein</fullName>
    </submittedName>
</protein>
<dbReference type="InterPro" id="IPR046349">
    <property type="entry name" value="C1-like_sf"/>
</dbReference>
<dbReference type="Pfam" id="PF03107">
    <property type="entry name" value="C1_2"/>
    <property type="match status" value="2"/>
</dbReference>
<dbReference type="Proteomes" id="UP001151760">
    <property type="component" value="Unassembled WGS sequence"/>
</dbReference>
<proteinExistence type="predicted"/>
<evidence type="ECO:0000313" key="4">
    <source>
        <dbReference type="Proteomes" id="UP001151760"/>
    </source>
</evidence>
<dbReference type="EMBL" id="BQNB010009284">
    <property type="protein sequence ID" value="GJS61351.1"/>
    <property type="molecule type" value="Genomic_DNA"/>
</dbReference>
<reference evidence="3" key="2">
    <citation type="submission" date="2022-01" db="EMBL/GenBank/DDBJ databases">
        <authorList>
            <person name="Yamashiro T."/>
            <person name="Shiraishi A."/>
            <person name="Satake H."/>
            <person name="Nakayama K."/>
        </authorList>
    </citation>
    <scope>NUCLEOTIDE SEQUENCE</scope>
</reference>
<evidence type="ECO:0000256" key="1">
    <source>
        <dbReference type="ARBA" id="ARBA00022737"/>
    </source>
</evidence>